<dbReference type="EMBL" id="JACVVD010000018">
    <property type="protein sequence ID" value="MBD0384335.1"/>
    <property type="molecule type" value="Genomic_DNA"/>
</dbReference>
<name>A0A926KYL4_9BACL</name>
<comment type="caution">
    <text evidence="1">The sequence shown here is derived from an EMBL/GenBank/DDBJ whole genome shotgun (WGS) entry which is preliminary data.</text>
</comment>
<keyword evidence="2" id="KW-1185">Reference proteome</keyword>
<gene>
    <name evidence="1" type="ORF">ICC18_30265</name>
</gene>
<dbReference type="Pfam" id="PF05212">
    <property type="entry name" value="DUF707"/>
    <property type="match status" value="1"/>
</dbReference>
<protein>
    <submittedName>
        <fullName evidence="1">DUF707 domain-containing protein</fullName>
    </submittedName>
</protein>
<sequence length="251" mass="29769">MGNEVYTIKPFKDTGNRFLVIARVQDDSLHKEWIKPSKYRNFDLYLEYYGKGGCNFRNDCDFYSEGKETKWPRIYKIIEKYGEHIFKYDAVWIPDDDISTDCKTINKMFKIFMKYKLSLAQPALTRDSYYSHEITRQKEKYVLRYTSFVEVMAPIFSKKDLQKCWKSFSKSQSGWGLSSIWPKLLGYSNNKMAIIDKTPVKHTRPVRGGTLYKDIQGSARDELRRICKEYKVKKAFNTYGKVRDKTEMNNK</sequence>
<proteinExistence type="predicted"/>
<accession>A0A926KYL4</accession>
<evidence type="ECO:0000313" key="2">
    <source>
        <dbReference type="Proteomes" id="UP000650466"/>
    </source>
</evidence>
<reference evidence="1" key="1">
    <citation type="submission" date="2020-09" db="EMBL/GenBank/DDBJ databases">
        <title>Draft Genome Sequence of Paenibacillus sp. WST5.</title>
        <authorList>
            <person name="Bao Z."/>
        </authorList>
    </citation>
    <scope>NUCLEOTIDE SEQUENCE</scope>
    <source>
        <strain evidence="1">WST5</strain>
    </source>
</reference>
<dbReference type="AlphaFoldDB" id="A0A926KYL4"/>
<organism evidence="1 2">
    <name type="scientific">Paenibacillus sedimenti</name>
    <dbReference type="NCBI Taxonomy" id="2770274"/>
    <lineage>
        <taxon>Bacteria</taxon>
        <taxon>Bacillati</taxon>
        <taxon>Bacillota</taxon>
        <taxon>Bacilli</taxon>
        <taxon>Bacillales</taxon>
        <taxon>Paenibacillaceae</taxon>
        <taxon>Paenibacillus</taxon>
    </lineage>
</organism>
<dbReference type="InterPro" id="IPR007877">
    <property type="entry name" value="DUF707"/>
</dbReference>
<evidence type="ECO:0000313" key="1">
    <source>
        <dbReference type="EMBL" id="MBD0384335.1"/>
    </source>
</evidence>
<dbReference type="Proteomes" id="UP000650466">
    <property type="component" value="Unassembled WGS sequence"/>
</dbReference>
<dbReference type="RefSeq" id="WP_188178108.1">
    <property type="nucleotide sequence ID" value="NZ_JACVVD010000018.1"/>
</dbReference>